<dbReference type="InterPro" id="IPR007698">
    <property type="entry name" value="AlaDH/PNT_NAD(H)-bd"/>
</dbReference>
<dbReference type="Pfam" id="PF05222">
    <property type="entry name" value="AlaDh_PNT_N"/>
    <property type="match status" value="1"/>
</dbReference>
<dbReference type="GO" id="GO:0050661">
    <property type="term" value="F:NADP binding"/>
    <property type="evidence" value="ECO:0007669"/>
    <property type="project" value="TreeGrafter"/>
</dbReference>
<evidence type="ECO:0000256" key="2">
    <source>
        <dbReference type="ARBA" id="ARBA00004429"/>
    </source>
</evidence>
<keyword evidence="13 18" id="KW-0472">Membrane</keyword>
<evidence type="ECO:0000256" key="18">
    <source>
        <dbReference type="SAM" id="Phobius"/>
    </source>
</evidence>
<evidence type="ECO:0000256" key="14">
    <source>
        <dbReference type="ARBA" id="ARBA00048202"/>
    </source>
</evidence>
<dbReference type="PROSITE" id="PS00837">
    <property type="entry name" value="ALADH_PNT_2"/>
    <property type="match status" value="1"/>
</dbReference>
<dbReference type="PANTHER" id="PTHR10160">
    <property type="entry name" value="NAD(P) TRANSHYDROGENASE"/>
    <property type="match status" value="1"/>
</dbReference>
<dbReference type="InterPro" id="IPR036291">
    <property type="entry name" value="NAD(P)-bd_dom_sf"/>
</dbReference>
<evidence type="ECO:0000256" key="16">
    <source>
        <dbReference type="PIRNR" id="PIRNR000203"/>
    </source>
</evidence>
<evidence type="ECO:0000256" key="15">
    <source>
        <dbReference type="ARBA" id="ARBA00071831"/>
    </source>
</evidence>
<evidence type="ECO:0000256" key="17">
    <source>
        <dbReference type="SAM" id="MobiDB-lite"/>
    </source>
</evidence>
<keyword evidence="21" id="KW-0560">Oxidoreductase</keyword>
<evidence type="ECO:0000259" key="20">
    <source>
        <dbReference type="SMART" id="SM01003"/>
    </source>
</evidence>
<dbReference type="Proteomes" id="UP000295727">
    <property type="component" value="Chromosome 1"/>
</dbReference>
<dbReference type="SUPFAM" id="SSF51735">
    <property type="entry name" value="NAD(P)-binding Rossmann-fold domains"/>
    <property type="match status" value="1"/>
</dbReference>
<dbReference type="SMART" id="SM01002">
    <property type="entry name" value="AlaDh_PNT_C"/>
    <property type="match status" value="1"/>
</dbReference>
<comment type="function">
    <text evidence="1 16">The transhydrogenation between NADH and NADP is coupled to respiration and ATP hydrolysis and functions as a proton pump across the membrane.</text>
</comment>
<evidence type="ECO:0000256" key="5">
    <source>
        <dbReference type="ARBA" id="ARBA00022475"/>
    </source>
</evidence>
<evidence type="ECO:0000256" key="13">
    <source>
        <dbReference type="ARBA" id="ARBA00023136"/>
    </source>
</evidence>
<dbReference type="Pfam" id="PF12769">
    <property type="entry name" value="PNTB_4TM"/>
    <property type="match status" value="1"/>
</dbReference>
<evidence type="ECO:0000256" key="4">
    <source>
        <dbReference type="ARBA" id="ARBA00012943"/>
    </source>
</evidence>
<evidence type="ECO:0000256" key="11">
    <source>
        <dbReference type="ARBA" id="ARBA00022989"/>
    </source>
</evidence>
<dbReference type="NCBIfam" id="TIGR00561">
    <property type="entry name" value="pntA"/>
    <property type="match status" value="1"/>
</dbReference>
<dbReference type="SMART" id="SM01003">
    <property type="entry name" value="AlaDh_PNT_N"/>
    <property type="match status" value="1"/>
</dbReference>
<evidence type="ECO:0000256" key="6">
    <source>
        <dbReference type="ARBA" id="ARBA00022519"/>
    </source>
</evidence>
<comment type="catalytic activity">
    <reaction evidence="14 16">
        <text>NAD(+) + NADPH + H(+)(in) = NADH + NADP(+) + H(+)(out)</text>
        <dbReference type="Rhea" id="RHEA:47992"/>
        <dbReference type="ChEBI" id="CHEBI:15378"/>
        <dbReference type="ChEBI" id="CHEBI:57540"/>
        <dbReference type="ChEBI" id="CHEBI:57783"/>
        <dbReference type="ChEBI" id="CHEBI:57945"/>
        <dbReference type="ChEBI" id="CHEBI:58349"/>
        <dbReference type="EC" id="7.1.1.1"/>
    </reaction>
</comment>
<feature type="domain" description="Alanine dehydrogenase/pyridine nucleotide transhydrogenase N-terminal" evidence="20">
    <location>
        <begin position="6"/>
        <end position="141"/>
    </location>
</feature>
<dbReference type="KEGG" id="ppai:E1956_09460"/>
<dbReference type="AlphaFoldDB" id="A0A4P7CNM3"/>
<keyword evidence="6" id="KW-0997">Cell inner membrane</keyword>
<comment type="subcellular location">
    <subcellularLocation>
        <location evidence="2">Cell inner membrane</location>
        <topology evidence="2">Multi-pass membrane protein</topology>
    </subcellularLocation>
</comment>
<sequence>MAMIIAVPREIFENERRVAATPESVAQLIKLGYEVEIEAGAGHQASYGDEAYRAAGACIVGDTLELWANADIVLKVRPPSIEEAQRLKTGATLISFIWPAQSGALLDVLAARGATVLAMDCVPRISRAQKLDALSSMANMAGYRAVIEAAQHFGRIFTGQITAAGKMPPAKVLVIGAGVAGLAAIGAARGLGAIVRAFDTRPEVGQQIESMGAEFLSVDVEEEGGGGGGYAKVMSAKFIEAEMALFRAQASEVDIIVTTALIPGKPAPRLIDAEMVACMRAGSVIVDMAAEQGGNCELTRVGEVVHAHGVTVIGYTDLPSRMANQSSQLYATNLRHLLTDLTPLKDGEITIDMDDVVQRGTTVMERGKLCWPAPPVPTAAAAQTAPAAPAAKATQQAHAAAGGASPDAAEARGRSAWPLAALVVAAALLLALGAVAPPAFVAHFTVFVLAVFVGYQVVWNVTPALHTPLMSVTNAISGIIVIGALLHPNGADTGTVVSVLAGVALLVATVNIAGGFLVTQRMLKMFQRT</sequence>
<organism evidence="21 22">
    <name type="scientific">Paraburkholderia pallida</name>
    <dbReference type="NCBI Taxonomy" id="2547399"/>
    <lineage>
        <taxon>Bacteria</taxon>
        <taxon>Pseudomonadati</taxon>
        <taxon>Pseudomonadota</taxon>
        <taxon>Betaproteobacteria</taxon>
        <taxon>Burkholderiales</taxon>
        <taxon>Burkholderiaceae</taxon>
        <taxon>Paraburkholderia</taxon>
    </lineage>
</organism>
<keyword evidence="12 16" id="KW-0520">NAD</keyword>
<keyword evidence="11 18" id="KW-1133">Transmembrane helix</keyword>
<dbReference type="PIRSF" id="PIRSF000203">
    <property type="entry name" value="NADP_transhydrogenase_alpha"/>
    <property type="match status" value="1"/>
</dbReference>
<dbReference type="NCBIfam" id="NF006942">
    <property type="entry name" value="PRK09424.1"/>
    <property type="match status" value="1"/>
</dbReference>
<dbReference type="Gene3D" id="3.40.50.720">
    <property type="entry name" value="NAD(P)-binding Rossmann-like Domain"/>
    <property type="match status" value="2"/>
</dbReference>
<dbReference type="GO" id="GO:0016491">
    <property type="term" value="F:oxidoreductase activity"/>
    <property type="evidence" value="ECO:0007669"/>
    <property type="project" value="UniProtKB-KW"/>
</dbReference>
<keyword evidence="5" id="KW-1003">Cell membrane</keyword>
<evidence type="ECO:0000256" key="12">
    <source>
        <dbReference type="ARBA" id="ARBA00023027"/>
    </source>
</evidence>
<evidence type="ECO:0000256" key="3">
    <source>
        <dbReference type="ARBA" id="ARBA00005689"/>
    </source>
</evidence>
<evidence type="ECO:0000256" key="8">
    <source>
        <dbReference type="ARBA" id="ARBA00022741"/>
    </source>
</evidence>
<dbReference type="GO" id="GO:0006740">
    <property type="term" value="P:NADPH regeneration"/>
    <property type="evidence" value="ECO:0007669"/>
    <property type="project" value="TreeGrafter"/>
</dbReference>
<dbReference type="FunFam" id="3.40.50.720:FF:000063">
    <property type="entry name" value="NAD(P) transhydrogenase subunit alpha"/>
    <property type="match status" value="1"/>
</dbReference>
<evidence type="ECO:0000256" key="7">
    <source>
        <dbReference type="ARBA" id="ARBA00022692"/>
    </source>
</evidence>
<dbReference type="SUPFAM" id="SSF52283">
    <property type="entry name" value="Formate/glycerate dehydrogenase catalytic domain-like"/>
    <property type="match status" value="1"/>
</dbReference>
<dbReference type="InterPro" id="IPR008142">
    <property type="entry name" value="AlaDH/PNT_CS1"/>
</dbReference>
<accession>A0A4P7CNM3</accession>
<dbReference type="CDD" id="cd05304">
    <property type="entry name" value="Rubrum_tdh"/>
    <property type="match status" value="1"/>
</dbReference>
<feature type="transmembrane region" description="Helical" evidence="18">
    <location>
        <begin position="499"/>
        <end position="518"/>
    </location>
</feature>
<keyword evidence="9 16" id="KW-0521">NADP</keyword>
<feature type="transmembrane region" description="Helical" evidence="18">
    <location>
        <begin position="441"/>
        <end position="462"/>
    </location>
</feature>
<dbReference type="Pfam" id="PF01262">
    <property type="entry name" value="AlaDh_PNT_C"/>
    <property type="match status" value="1"/>
</dbReference>
<dbReference type="GO" id="GO:0008750">
    <property type="term" value="F:proton-translocating NAD(P)+ transhydrogenase activity"/>
    <property type="evidence" value="ECO:0007669"/>
    <property type="project" value="UniProtKB-EC"/>
</dbReference>
<evidence type="ECO:0000256" key="10">
    <source>
        <dbReference type="ARBA" id="ARBA00022967"/>
    </source>
</evidence>
<protein>
    <recommendedName>
        <fullName evidence="15 16">NAD(P) transhydrogenase subunit alpha</fullName>
        <ecNumber evidence="4 16">7.1.1.1</ecNumber>
    </recommendedName>
</protein>
<feature type="region of interest" description="Disordered" evidence="17">
    <location>
        <begin position="381"/>
        <end position="407"/>
    </location>
</feature>
<evidence type="ECO:0000313" key="21">
    <source>
        <dbReference type="EMBL" id="QBQ97378.1"/>
    </source>
</evidence>
<dbReference type="RefSeq" id="WP_134748355.1">
    <property type="nucleotide sequence ID" value="NZ_CP038148.1"/>
</dbReference>
<evidence type="ECO:0000256" key="9">
    <source>
        <dbReference type="ARBA" id="ARBA00022857"/>
    </source>
</evidence>
<feature type="transmembrane region" description="Helical" evidence="18">
    <location>
        <begin position="416"/>
        <end position="435"/>
    </location>
</feature>
<comment type="similarity">
    <text evidence="3 16">Belongs to the AlaDH/PNT family.</text>
</comment>
<dbReference type="InterPro" id="IPR008143">
    <property type="entry name" value="Ala_DH/PNT_CS2"/>
</dbReference>
<dbReference type="OrthoDB" id="9804592at2"/>
<keyword evidence="7 18" id="KW-0812">Transmembrane</keyword>
<dbReference type="PANTHER" id="PTHR10160:SF19">
    <property type="entry name" value="PROTON-TRANSLOCATING NAD(P)(+) TRANSHYDROGENASE"/>
    <property type="match status" value="1"/>
</dbReference>
<dbReference type="InterPro" id="IPR007886">
    <property type="entry name" value="AlaDH/PNT_N"/>
</dbReference>
<keyword evidence="10 16" id="KW-1278">Translocase</keyword>
<gene>
    <name evidence="21" type="ORF">E1956_09460</name>
</gene>
<dbReference type="InterPro" id="IPR024605">
    <property type="entry name" value="NADP_transhyd_a_C"/>
</dbReference>
<evidence type="ECO:0000259" key="19">
    <source>
        <dbReference type="SMART" id="SM01002"/>
    </source>
</evidence>
<evidence type="ECO:0000256" key="1">
    <source>
        <dbReference type="ARBA" id="ARBA00003943"/>
    </source>
</evidence>
<name>A0A4P7CNM3_9BURK</name>
<dbReference type="FunFam" id="3.40.50.720:FF:000028">
    <property type="entry name" value="NAD(P) transhydrogenase subunit alpha"/>
    <property type="match status" value="1"/>
</dbReference>
<dbReference type="InterPro" id="IPR026255">
    <property type="entry name" value="NADP_transhyd_a"/>
</dbReference>
<dbReference type="EMBL" id="CP038148">
    <property type="protein sequence ID" value="QBQ97378.1"/>
    <property type="molecule type" value="Genomic_DNA"/>
</dbReference>
<dbReference type="PROSITE" id="PS00836">
    <property type="entry name" value="ALADH_PNT_1"/>
    <property type="match status" value="1"/>
</dbReference>
<dbReference type="EC" id="7.1.1.1" evidence="4 16"/>
<feature type="domain" description="Alanine dehydrogenase/pyridine nucleotide transhydrogenase NAD(H)-binding" evidence="19">
    <location>
        <begin position="150"/>
        <end position="314"/>
    </location>
</feature>
<proteinExistence type="inferred from homology"/>
<keyword evidence="8 16" id="KW-0547">Nucleotide-binding</keyword>
<dbReference type="GO" id="GO:0005886">
    <property type="term" value="C:plasma membrane"/>
    <property type="evidence" value="ECO:0007669"/>
    <property type="project" value="UniProtKB-SubCell"/>
</dbReference>
<feature type="transmembrane region" description="Helical" evidence="18">
    <location>
        <begin position="469"/>
        <end position="487"/>
    </location>
</feature>
<keyword evidence="22" id="KW-1185">Reference proteome</keyword>
<evidence type="ECO:0000313" key="22">
    <source>
        <dbReference type="Proteomes" id="UP000295727"/>
    </source>
</evidence>
<reference evidence="21 22" key="1">
    <citation type="submission" date="2019-03" db="EMBL/GenBank/DDBJ databases">
        <title>Paraburkholderia sp. 7MH5, isolated from subtropical forest soil.</title>
        <authorList>
            <person name="Gao Z.-H."/>
            <person name="Qiu L.-H."/>
        </authorList>
    </citation>
    <scope>NUCLEOTIDE SEQUENCE [LARGE SCALE GENOMIC DNA]</scope>
    <source>
        <strain evidence="21 22">7MH5</strain>
    </source>
</reference>